<dbReference type="Gene3D" id="3.40.50.410">
    <property type="entry name" value="von Willebrand factor, type A domain"/>
    <property type="match status" value="1"/>
</dbReference>
<organism evidence="3 4">
    <name type="scientific">Ruthenibacterium intestinale</name>
    <dbReference type="NCBI Taxonomy" id="3133163"/>
    <lineage>
        <taxon>Bacteria</taxon>
        <taxon>Bacillati</taxon>
        <taxon>Bacillota</taxon>
        <taxon>Clostridia</taxon>
        <taxon>Eubacteriales</taxon>
        <taxon>Oscillospiraceae</taxon>
        <taxon>Ruthenibacterium</taxon>
    </lineage>
</organism>
<evidence type="ECO:0000313" key="3">
    <source>
        <dbReference type="EMBL" id="MEQ2520503.1"/>
    </source>
</evidence>
<evidence type="ECO:0000259" key="2">
    <source>
        <dbReference type="PROSITE" id="PS50234"/>
    </source>
</evidence>
<dbReference type="SMART" id="SM00327">
    <property type="entry name" value="VWA"/>
    <property type="match status" value="1"/>
</dbReference>
<dbReference type="PROSITE" id="PS50234">
    <property type="entry name" value="VWFA"/>
    <property type="match status" value="1"/>
</dbReference>
<feature type="region of interest" description="Disordered" evidence="1">
    <location>
        <begin position="314"/>
        <end position="441"/>
    </location>
</feature>
<dbReference type="RefSeq" id="WP_317322196.1">
    <property type="nucleotide sequence ID" value="NZ_JBBMFA010000090.1"/>
</dbReference>
<keyword evidence="4" id="KW-1185">Reference proteome</keyword>
<feature type="compositionally biased region" description="Polar residues" evidence="1">
    <location>
        <begin position="413"/>
        <end position="431"/>
    </location>
</feature>
<dbReference type="InterPro" id="IPR025861">
    <property type="entry name" value="CobT_VWA_dom"/>
</dbReference>
<dbReference type="Pfam" id="PF11775">
    <property type="entry name" value="CobT_C"/>
    <property type="match status" value="1"/>
</dbReference>
<dbReference type="InterPro" id="IPR051928">
    <property type="entry name" value="NorD/CobT"/>
</dbReference>
<reference evidence="3 4" key="1">
    <citation type="submission" date="2024-03" db="EMBL/GenBank/DDBJ databases">
        <title>Human intestinal bacterial collection.</title>
        <authorList>
            <person name="Pauvert C."/>
            <person name="Hitch T.C.A."/>
            <person name="Clavel T."/>
        </authorList>
    </citation>
    <scope>NUCLEOTIDE SEQUENCE [LARGE SCALE GENOMIC DNA]</scope>
    <source>
        <strain evidence="3 4">CLA-JM-H11</strain>
    </source>
</reference>
<evidence type="ECO:0000313" key="4">
    <source>
        <dbReference type="Proteomes" id="UP001477672"/>
    </source>
</evidence>
<sequence length="766" mass="85920">MNHKRVKQLLNEKRSKITDRQFFTSRILALHFEDMAIAQTRRYKYNRRVHVDLMWKPKEDIIARTDNLTIKINAGHPIITKSRVRTDRYDLVCGLFAHELGHCLYTDFLTAQTYMNFLKVYKWYPQPPVLKTGTDIRNEQALWEYAKTEPEHLNMLCYLAHYIENILEDGYIESRVLTRFTGRLGICLDILRERQWAEGLTLTQLKEYEEDGGHIAMSVLQSILSYVKFGQIKYGDEPLSDERIQAVFELLPELDSAITDTSAKNRWSVTNQILVRCWPYWQDYLEHCEELQKEAAAAGGASSAAETLSETLRALSGSSSTAEGATAPVADSEETSEASCSTHRMATHADAESASEEEPADSEKAETADNGSSGDAPEETSKEESESAGSAATETDAENDSNEIGSLPGSEKQAVSETETGRMSYSKTSRVSEPAGGEFERNDDYHREAYSGAASDIERMLDKMAEKAACSTLENERIRELNDAAQGISYGNIHSGVHVRVNRFAEVDDQLIEQYEAISGPLLTISRQLQKTLLQQLKDRQRGAKQTGLLMGRRLDSHTLHRQDGKVFYKNALPSEAPQLAVALLLDESGSMCSCDRCTYARAAAIILYDFCCSLHIPVIVYGHSTGYPRDGGESVELYSYAEFDAIDHDDKYRLMDISARSNNRDGAALRFVAEQLSHRPEEVRILILVSDGQPAADGYYGSAAEEDLRGIKQEYRRKGILFIAAAIGDDKQNIERIYGDSFLDITDLNQLPVKLTAVVKRHIRA</sequence>
<dbReference type="EMBL" id="JBBMFA010000090">
    <property type="protein sequence ID" value="MEQ2520503.1"/>
    <property type="molecule type" value="Genomic_DNA"/>
</dbReference>
<dbReference type="PANTHER" id="PTHR41248:SF1">
    <property type="entry name" value="NORD PROTEIN"/>
    <property type="match status" value="1"/>
</dbReference>
<name>A0ABV1GFB0_9FIRM</name>
<dbReference type="SUPFAM" id="SSF53300">
    <property type="entry name" value="vWA-like"/>
    <property type="match status" value="1"/>
</dbReference>
<dbReference type="InterPro" id="IPR002035">
    <property type="entry name" value="VWF_A"/>
</dbReference>
<evidence type="ECO:0000256" key="1">
    <source>
        <dbReference type="SAM" id="MobiDB-lite"/>
    </source>
</evidence>
<dbReference type="PANTHER" id="PTHR41248">
    <property type="entry name" value="NORD PROTEIN"/>
    <property type="match status" value="1"/>
</dbReference>
<dbReference type="CDD" id="cd01454">
    <property type="entry name" value="vWA_norD_type"/>
    <property type="match status" value="1"/>
</dbReference>
<accession>A0ABV1GFB0</accession>
<comment type="caution">
    <text evidence="3">The sequence shown here is derived from an EMBL/GenBank/DDBJ whole genome shotgun (WGS) entry which is preliminary data.</text>
</comment>
<feature type="domain" description="VWFA" evidence="2">
    <location>
        <begin position="581"/>
        <end position="738"/>
    </location>
</feature>
<dbReference type="InterPro" id="IPR036465">
    <property type="entry name" value="vWFA_dom_sf"/>
</dbReference>
<gene>
    <name evidence="3" type="ORF">WMO24_08675</name>
</gene>
<proteinExistence type="predicted"/>
<feature type="compositionally biased region" description="Low complexity" evidence="1">
    <location>
        <begin position="314"/>
        <end position="327"/>
    </location>
</feature>
<dbReference type="Proteomes" id="UP001477672">
    <property type="component" value="Unassembled WGS sequence"/>
</dbReference>
<protein>
    <submittedName>
        <fullName evidence="3">Nitric oxide reductase activation protein NorD</fullName>
    </submittedName>
</protein>